<comment type="caution">
    <text evidence="2">The sequence shown here is derived from an EMBL/GenBank/DDBJ whole genome shotgun (WGS) entry which is preliminary data.</text>
</comment>
<evidence type="ECO:0000313" key="3">
    <source>
        <dbReference type="Proteomes" id="UP000294919"/>
    </source>
</evidence>
<organism evidence="2 3">
    <name type="scientific">Marinisporobacter balticus</name>
    <dbReference type="NCBI Taxonomy" id="2018667"/>
    <lineage>
        <taxon>Bacteria</taxon>
        <taxon>Bacillati</taxon>
        <taxon>Bacillota</taxon>
        <taxon>Clostridia</taxon>
        <taxon>Peptostreptococcales</taxon>
        <taxon>Thermotaleaceae</taxon>
        <taxon>Marinisporobacter</taxon>
    </lineage>
</organism>
<keyword evidence="1" id="KW-1133">Transmembrane helix</keyword>
<dbReference type="RefSeq" id="WP_132247569.1">
    <property type="nucleotide sequence ID" value="NZ_SLWV01000031.1"/>
</dbReference>
<keyword evidence="3" id="KW-1185">Reference proteome</keyword>
<gene>
    <name evidence="2" type="ORF">EV214_13172</name>
</gene>
<proteinExistence type="predicted"/>
<feature type="transmembrane region" description="Helical" evidence="1">
    <location>
        <begin position="6"/>
        <end position="25"/>
    </location>
</feature>
<dbReference type="OrthoDB" id="2081756at2"/>
<evidence type="ECO:0000313" key="2">
    <source>
        <dbReference type="EMBL" id="TCO69548.1"/>
    </source>
</evidence>
<protein>
    <submittedName>
        <fullName evidence="2">Uncharacterized protein</fullName>
    </submittedName>
</protein>
<sequence>MDAFIGMIGVLGFLVCLVVLIYRFIKKKPKKPIVIGLGLSLCLFILGVSMDSSPSKTDAAIANEKPENKQVEEVKKESKEESLKEFKATMSLKVEEKNVIATIETNAPNGTLLETSLMNADMNNFKSLSEFIEVKDGKATHTFNVSDWPTGYIGGIASMRFDLKDHPQPPNILEFYGEKGEKAEGIQIEDAHDDFKYGKLENITIAYPSEAAVKEKLDKLFIDTLNEMISKSEGVIIDIKPATINDWSIVYVTVSDSWYYSPKHEQERFAEQIANTVQTVLYNCEKVKKDSAVSVYYYDTYKKKLASPKMFGGYEIEE</sequence>
<dbReference type="AlphaFoldDB" id="A0A4R2KHS2"/>
<keyword evidence="1" id="KW-0812">Transmembrane</keyword>
<name>A0A4R2KHS2_9FIRM</name>
<reference evidence="2 3" key="1">
    <citation type="submission" date="2019-03" db="EMBL/GenBank/DDBJ databases">
        <title>Genomic Encyclopedia of Type Strains, Phase IV (KMG-IV): sequencing the most valuable type-strain genomes for metagenomic binning, comparative biology and taxonomic classification.</title>
        <authorList>
            <person name="Goeker M."/>
        </authorList>
    </citation>
    <scope>NUCLEOTIDE SEQUENCE [LARGE SCALE GENOMIC DNA]</scope>
    <source>
        <strain evidence="2 3">DSM 102940</strain>
    </source>
</reference>
<evidence type="ECO:0000256" key="1">
    <source>
        <dbReference type="SAM" id="Phobius"/>
    </source>
</evidence>
<accession>A0A4R2KHS2</accession>
<keyword evidence="1" id="KW-0472">Membrane</keyword>
<feature type="transmembrane region" description="Helical" evidence="1">
    <location>
        <begin position="32"/>
        <end position="50"/>
    </location>
</feature>
<dbReference type="Proteomes" id="UP000294919">
    <property type="component" value="Unassembled WGS sequence"/>
</dbReference>
<dbReference type="EMBL" id="SLWV01000031">
    <property type="protein sequence ID" value="TCO69548.1"/>
    <property type="molecule type" value="Genomic_DNA"/>
</dbReference>